<feature type="domain" description="RelA/SpoT" evidence="2">
    <location>
        <begin position="198"/>
        <end position="375"/>
    </location>
</feature>
<organism evidence="3 4">
    <name type="scientific">Persicimonas caeni</name>
    <dbReference type="NCBI Taxonomy" id="2292766"/>
    <lineage>
        <taxon>Bacteria</taxon>
        <taxon>Deltaproteobacteria</taxon>
        <taxon>Bradymonadales</taxon>
        <taxon>Bradymonadaceae</taxon>
        <taxon>Persicimonas</taxon>
    </lineage>
</organism>
<evidence type="ECO:0000256" key="1">
    <source>
        <dbReference type="SAM" id="MobiDB-lite"/>
    </source>
</evidence>
<dbReference type="InterPro" id="IPR030824">
    <property type="entry name" value="CHP04562"/>
</dbReference>
<gene>
    <name evidence="3" type="ORF">FIV42_00935</name>
</gene>
<dbReference type="SMART" id="SM00954">
    <property type="entry name" value="RelA_SpoT"/>
    <property type="match status" value="1"/>
</dbReference>
<protein>
    <submittedName>
        <fullName evidence="3">TIGR04552 family protein</fullName>
    </submittedName>
</protein>
<dbReference type="EMBL" id="CP041186">
    <property type="protein sequence ID" value="QDG49349.1"/>
    <property type="molecule type" value="Genomic_DNA"/>
</dbReference>
<sequence length="391" mass="44746">MGDSLDAPVFEADKHPPMGQNDPPLRCPCRKARAVNFPWHSLHSIIGGLSAIDVPQLDVDGREGAVAFLACYGFDWELEAHRDEVEKIRREAVAFIEGELLDAERVPAEIREQTDVPELLVWASSEQPSPRRQWTCALLRVMHTAAHCSSFFNERYASHIREQVLARFEPHLHLDEEGLRLGDDDEAIALVDFEIKPVKPARSVLMKLLHKPENVAADVFDRVGVRFVTRDRLDALLVAHRLRQQNIVMFANVKPSRSRNTLIDLEWFQTELERLEAAGPELPADWRTARDELRRIAERAPAAGGTDERSHNPFSSSTYRAIQFTCRQMIRVPAPNEERGEVRFFFPFEVQILDEESHRQSRAGRASHARYKHRQREAVRRRVLGGLVDVL</sequence>
<feature type="region of interest" description="Disordered" evidence="1">
    <location>
        <begin position="1"/>
        <end position="23"/>
    </location>
</feature>
<reference evidence="3 4" key="1">
    <citation type="submission" date="2019-06" db="EMBL/GenBank/DDBJ databases">
        <title>Persicimonas caeni gen. nov., sp. nov., a predatory bacterium isolated from solar saltern.</title>
        <authorList>
            <person name="Wang S."/>
        </authorList>
    </citation>
    <scope>NUCLEOTIDE SEQUENCE [LARGE SCALE GENOMIC DNA]</scope>
    <source>
        <strain evidence="3 4">YN101</strain>
    </source>
</reference>
<name>A0A4Y6PMA2_PERCE</name>
<proteinExistence type="predicted"/>
<dbReference type="NCBIfam" id="TIGR04552">
    <property type="entry name" value="TIGR04552 family protein"/>
    <property type="match status" value="1"/>
</dbReference>
<accession>A0A4Y6PMA2</accession>
<dbReference type="GO" id="GO:0015969">
    <property type="term" value="P:guanosine tetraphosphate metabolic process"/>
    <property type="evidence" value="ECO:0007669"/>
    <property type="project" value="InterPro"/>
</dbReference>
<evidence type="ECO:0000259" key="2">
    <source>
        <dbReference type="SMART" id="SM00954"/>
    </source>
</evidence>
<accession>A0A5B8XY82</accession>
<evidence type="ECO:0000313" key="3">
    <source>
        <dbReference type="EMBL" id="QDG49349.1"/>
    </source>
</evidence>
<dbReference type="InterPro" id="IPR007685">
    <property type="entry name" value="RelA_SpoT"/>
</dbReference>
<dbReference type="OrthoDB" id="5496958at2"/>
<evidence type="ECO:0000313" key="4">
    <source>
        <dbReference type="Proteomes" id="UP000315995"/>
    </source>
</evidence>
<dbReference type="NCBIfam" id="TIGR04562">
    <property type="entry name" value="TIGR04552 family protein"/>
    <property type="match status" value="1"/>
</dbReference>
<keyword evidence="4" id="KW-1185">Reference proteome</keyword>
<dbReference type="AlphaFoldDB" id="A0A4Y6PMA2"/>
<dbReference type="Proteomes" id="UP000315995">
    <property type="component" value="Chromosome"/>
</dbReference>